<feature type="domain" description="DJ-1/PfpI" evidence="1">
    <location>
        <begin position="5"/>
        <end position="174"/>
    </location>
</feature>
<dbReference type="GO" id="GO:0005737">
    <property type="term" value="C:cytoplasm"/>
    <property type="evidence" value="ECO:0007669"/>
    <property type="project" value="TreeGrafter"/>
</dbReference>
<dbReference type="SUPFAM" id="SSF52317">
    <property type="entry name" value="Class I glutamine amidotransferase-like"/>
    <property type="match status" value="1"/>
</dbReference>
<dbReference type="Proteomes" id="UP000001941">
    <property type="component" value="Chromosome"/>
</dbReference>
<protein>
    <submittedName>
        <fullName evidence="2">ThiJ/PfpI</fullName>
    </submittedName>
</protein>
<dbReference type="EnsemblBacteria" id="ABD41353">
    <property type="protein sequence ID" value="ABD41353"/>
    <property type="gene ID" value="Mhun_1622"/>
</dbReference>
<dbReference type="RefSeq" id="WP_011448618.1">
    <property type="nucleotide sequence ID" value="NC_007796.1"/>
</dbReference>
<dbReference type="OrthoDB" id="82036at2157"/>
<dbReference type="eggNOG" id="arCOG00769">
    <property type="taxonomic scope" value="Archaea"/>
</dbReference>
<organism evidence="2 3">
    <name type="scientific">Methanospirillum hungatei JF-1 (strain ATCC 27890 / DSM 864 / NBRC 100397 / JF-1)</name>
    <dbReference type="NCBI Taxonomy" id="323259"/>
    <lineage>
        <taxon>Archaea</taxon>
        <taxon>Methanobacteriati</taxon>
        <taxon>Methanobacteriota</taxon>
        <taxon>Stenosarchaea group</taxon>
        <taxon>Methanomicrobia</taxon>
        <taxon>Methanomicrobiales</taxon>
        <taxon>Methanospirillaceae</taxon>
        <taxon>Methanospirillum</taxon>
    </lineage>
</organism>
<evidence type="ECO:0000313" key="3">
    <source>
        <dbReference type="Proteomes" id="UP000001941"/>
    </source>
</evidence>
<gene>
    <name evidence="2" type="ordered locus">Mhun_1622</name>
</gene>
<accession>Q2FRF8</accession>
<dbReference type="InterPro" id="IPR050325">
    <property type="entry name" value="Prot/Nucl_acid_deglycase"/>
</dbReference>
<dbReference type="EMBL" id="CP000254">
    <property type="protein sequence ID" value="ABD41353.1"/>
    <property type="molecule type" value="Genomic_DNA"/>
</dbReference>
<dbReference type="Pfam" id="PF01965">
    <property type="entry name" value="DJ-1_PfpI"/>
    <property type="match status" value="1"/>
</dbReference>
<dbReference type="KEGG" id="mhu:Mhun_1622"/>
<name>Q2FRF8_METHJ</name>
<dbReference type="InterPro" id="IPR029062">
    <property type="entry name" value="Class_I_gatase-like"/>
</dbReference>
<sequence length="179" mass="18644">MSVEKKVLIVIAPVKFRDEELSEPIKYLEKAGIGYDIISTQTGLAIGMLGGKVLIEKTVRDVSEAGITPYAGILIVGGGGSPDHLWNNKPLQTLVQEFDAAGKILSAICLSTVVLAQAGVLKGKQATVWNDDAAIHQLRQGGATYKPDPIVSDGRVITANGPPAAAGFGEKVAKAVLAA</sequence>
<dbReference type="CDD" id="cd03135">
    <property type="entry name" value="GATase1_DJ-1"/>
    <property type="match status" value="1"/>
</dbReference>
<reference evidence="3" key="1">
    <citation type="journal article" date="2016" name="Stand. Genomic Sci.">
        <title>Complete genome sequence of Methanospirillum hungatei type strain JF1.</title>
        <authorList>
            <person name="Gunsalus R.P."/>
            <person name="Cook L.E."/>
            <person name="Crable B."/>
            <person name="Rohlin L."/>
            <person name="McDonald E."/>
            <person name="Mouttaki H."/>
            <person name="Sieber J.R."/>
            <person name="Poweleit N."/>
            <person name="Zhou H."/>
            <person name="Lapidus A.L."/>
            <person name="Daligault H.E."/>
            <person name="Land M."/>
            <person name="Gilna P."/>
            <person name="Ivanova N."/>
            <person name="Kyrpides N."/>
            <person name="Culley D.E."/>
            <person name="McInerney M.J."/>
        </authorList>
    </citation>
    <scope>NUCLEOTIDE SEQUENCE [LARGE SCALE GENOMIC DNA]</scope>
    <source>
        <strain evidence="3">ATCC 27890 / DSM 864 / NBRC 100397 / JF-1</strain>
    </source>
</reference>
<dbReference type="AlphaFoldDB" id="Q2FRF8"/>
<evidence type="ECO:0000313" key="2">
    <source>
        <dbReference type="EMBL" id="ABD41353.1"/>
    </source>
</evidence>
<proteinExistence type="predicted"/>
<dbReference type="Gene3D" id="3.40.50.880">
    <property type="match status" value="1"/>
</dbReference>
<dbReference type="GeneID" id="3923776"/>
<dbReference type="HOGENOM" id="CLU_000445_44_4_2"/>
<dbReference type="InParanoid" id="Q2FRF8"/>
<dbReference type="FunCoup" id="Q2FRF8">
    <property type="interactions" value="83"/>
</dbReference>
<dbReference type="PANTHER" id="PTHR48094">
    <property type="entry name" value="PROTEIN/NUCLEIC ACID DEGLYCASE DJ-1-RELATED"/>
    <property type="match status" value="1"/>
</dbReference>
<evidence type="ECO:0000259" key="1">
    <source>
        <dbReference type="Pfam" id="PF01965"/>
    </source>
</evidence>
<dbReference type="PANTHER" id="PTHR48094:SF12">
    <property type="entry name" value="PARKINSON DISEASE PROTEIN 7 HOMOLOG"/>
    <property type="match status" value="1"/>
</dbReference>
<dbReference type="InterPro" id="IPR002818">
    <property type="entry name" value="DJ-1/PfpI"/>
</dbReference>
<dbReference type="STRING" id="323259.Mhun_1622"/>
<keyword evidence="3" id="KW-1185">Reference proteome</keyword>